<dbReference type="Gene3D" id="2.170.130.30">
    <property type="match status" value="1"/>
</dbReference>
<dbReference type="SUPFAM" id="SSF57424">
    <property type="entry name" value="LDL receptor-like module"/>
    <property type="match status" value="2"/>
</dbReference>
<evidence type="ECO:0000313" key="11">
    <source>
        <dbReference type="Proteomes" id="UP001497382"/>
    </source>
</evidence>
<evidence type="ECO:0000256" key="5">
    <source>
        <dbReference type="PIRSR" id="PIRSR602157-1"/>
    </source>
</evidence>
<feature type="region of interest" description="Disordered" evidence="8">
    <location>
        <begin position="235"/>
        <end position="306"/>
    </location>
</feature>
<protein>
    <submittedName>
        <fullName evidence="10">Uncharacterized protein</fullName>
    </submittedName>
</protein>
<dbReference type="Gene3D" id="1.50.10.20">
    <property type="match status" value="1"/>
</dbReference>
<dbReference type="GO" id="GO:0031419">
    <property type="term" value="F:cobalamin binding"/>
    <property type="evidence" value="ECO:0007669"/>
    <property type="project" value="InterPro"/>
</dbReference>
<dbReference type="Pfam" id="PF01122">
    <property type="entry name" value="Cobalamin_bind"/>
    <property type="match status" value="1"/>
</dbReference>
<comment type="caution">
    <text evidence="10">The sequence shown here is derived from an EMBL/GenBank/DDBJ whole genome shotgun (WGS) entry which is preliminary data.</text>
</comment>
<dbReference type="Gene3D" id="4.10.400.10">
    <property type="entry name" value="Low-density Lipoprotein Receptor"/>
    <property type="match status" value="2"/>
</dbReference>
<feature type="compositionally biased region" description="Polar residues" evidence="8">
    <location>
        <begin position="266"/>
        <end position="275"/>
    </location>
</feature>
<accession>A0AAV2AKI8</accession>
<organism evidence="10 11">
    <name type="scientific">Larinioides sclopetarius</name>
    <dbReference type="NCBI Taxonomy" id="280406"/>
    <lineage>
        <taxon>Eukaryota</taxon>
        <taxon>Metazoa</taxon>
        <taxon>Ecdysozoa</taxon>
        <taxon>Arthropoda</taxon>
        <taxon>Chelicerata</taxon>
        <taxon>Arachnida</taxon>
        <taxon>Araneae</taxon>
        <taxon>Araneomorphae</taxon>
        <taxon>Entelegynae</taxon>
        <taxon>Araneoidea</taxon>
        <taxon>Araneidae</taxon>
        <taxon>Larinioides</taxon>
    </lineage>
</organism>
<dbReference type="PROSITE" id="PS50068">
    <property type="entry name" value="LDLRA_2"/>
    <property type="match status" value="2"/>
</dbReference>
<gene>
    <name evidence="10" type="ORF">LARSCL_LOCUS13157</name>
</gene>
<feature type="region of interest" description="Disordered" evidence="8">
    <location>
        <begin position="184"/>
        <end position="218"/>
    </location>
</feature>
<comment type="caution">
    <text evidence="7">Lacks conserved residue(s) required for the propagation of feature annotation.</text>
</comment>
<feature type="compositionally biased region" description="Basic and acidic residues" evidence="8">
    <location>
        <begin position="107"/>
        <end position="136"/>
    </location>
</feature>
<feature type="disulfide bond" evidence="7">
    <location>
        <begin position="31"/>
        <end position="49"/>
    </location>
</feature>
<dbReference type="AlphaFoldDB" id="A0AAV2AKI8"/>
<evidence type="ECO:0000256" key="3">
    <source>
        <dbReference type="ARBA" id="ARBA00022729"/>
    </source>
</evidence>
<evidence type="ECO:0000256" key="6">
    <source>
        <dbReference type="PIRSR" id="PIRSR602157-2"/>
    </source>
</evidence>
<feature type="region of interest" description="Disordered" evidence="8">
    <location>
        <begin position="97"/>
        <end position="160"/>
    </location>
</feature>
<proteinExistence type="predicted"/>
<dbReference type="PANTHER" id="PTHR10559">
    <property type="entry name" value="TRANSCOBALAMIN-1/GASTRIC INTRINSIC FACTOR"/>
    <property type="match status" value="1"/>
</dbReference>
<sequence>MFRSIALSSALLLLYTTSAADGTCDEDSLSCDNGQCVRREDWCDDSKACNDGSDEAYCGERTWYGKSPNKCNEKIHFRCDDGLCWPLAARCDGTVDCRDNSDEDSCDSEKKPDEETDEIKVNVEEANNKADEDKPSETSGEEGGESTDISEENGWDEFTTATETPTFFIDDYEDYDEPTEIPFQTTTVEDLPPSPPIREPSSTERPSFEVSPEGNPWSPATEMDFYAKRMGQNEVKQHSTKTKVQPTSAYRPPPTRSFVQYPTRPYINQYTTSRSPAVPYTGPTRPYTPRSYRYIGSGQTPSPYRGRYQAQQLPYPPGGYRGSYHSGDSNYISSQPRTNHRQQYHSFNGNNGRADWRNGVTQPPRIYGRQLRAPSRFYFKKNYNEIYGKTNKPSVRRGADWILSIRNATGGWGKETPRALVALSLVNNSFLAGNYDNDLMHKYFQVHLAVKLLRDEPVSLNRLAMFVNALIATCQDPRDFQGWDLTELIRNTMLKLHRTSRPPVINPLVYLSLCLADRNLTHYEVHHLMTYLAANRNDEATRDMTCLALEAFACHMRKERHNTDQYYTLQKMVWNATLKILQRKKDDGSFGSVYSTALAVQALLSVNETQEWNPEPTFRFLSRHQQRNGSFGDFLATYQVLPALSGRSLLHLRNTECNPPRVDRELTPQEILQHPGPKSYIRYSLHLGSPLSTGYTVQVLVPTGISFFDVMRVAAYENDHFKFSYEEVNGKIQIYSISDIPNDPEEGLAWRLYVRSPLDIGNIPDVRQIYTGDIRELFPTPDQHVIFWYHPLSF</sequence>
<dbReference type="InterPro" id="IPR008930">
    <property type="entry name" value="Terpenoid_cyclase/PrenylTrfase"/>
</dbReference>
<dbReference type="InterPro" id="IPR002157">
    <property type="entry name" value="Cbl-bd_prot"/>
</dbReference>
<feature type="binding site" evidence="5">
    <location>
        <position position="758"/>
    </location>
    <ligand>
        <name>cyanocob(III)alamin</name>
        <dbReference type="ChEBI" id="CHEBI:17439"/>
    </ligand>
</feature>
<dbReference type="InterPro" id="IPR051588">
    <property type="entry name" value="Cobalamin_Transport"/>
</dbReference>
<dbReference type="PRINTS" id="PR00261">
    <property type="entry name" value="LDLRECEPTOR"/>
</dbReference>
<evidence type="ECO:0000256" key="9">
    <source>
        <dbReference type="SAM" id="SignalP"/>
    </source>
</evidence>
<evidence type="ECO:0000256" key="4">
    <source>
        <dbReference type="ARBA" id="ARBA00023157"/>
    </source>
</evidence>
<dbReference type="InterPro" id="IPR002172">
    <property type="entry name" value="LDrepeatLR_classA_rpt"/>
</dbReference>
<keyword evidence="3 9" id="KW-0732">Signal</keyword>
<dbReference type="Proteomes" id="UP001497382">
    <property type="component" value="Unassembled WGS sequence"/>
</dbReference>
<feature type="compositionally biased region" description="Acidic residues" evidence="8">
    <location>
        <begin position="139"/>
        <end position="155"/>
    </location>
</feature>
<feature type="disulfide bond" evidence="7">
    <location>
        <begin position="91"/>
        <end position="106"/>
    </location>
</feature>
<evidence type="ECO:0000256" key="7">
    <source>
        <dbReference type="PROSITE-ProRule" id="PRU00124"/>
    </source>
</evidence>
<dbReference type="CDD" id="cd00112">
    <property type="entry name" value="LDLa"/>
    <property type="match status" value="2"/>
</dbReference>
<dbReference type="SUPFAM" id="SSF48239">
    <property type="entry name" value="Terpenoid cyclases/Protein prenyltransferases"/>
    <property type="match status" value="2"/>
</dbReference>
<name>A0AAV2AKI8_9ARAC</name>
<keyword evidence="2" id="KW-0964">Secreted</keyword>
<feature type="chain" id="PRO_5043898113" evidence="9">
    <location>
        <begin position="21"/>
        <end position="794"/>
    </location>
</feature>
<feature type="disulfide bond" evidence="7">
    <location>
        <begin position="24"/>
        <end position="36"/>
    </location>
</feature>
<feature type="disulfide bond" evidence="6">
    <location>
        <begin position="514"/>
        <end position="554"/>
    </location>
</feature>
<feature type="binding site" evidence="5">
    <location>
        <position position="543"/>
    </location>
    <ligand>
        <name>cyanocob(III)alamin</name>
        <dbReference type="ChEBI" id="CHEBI:17439"/>
    </ligand>
</feature>
<dbReference type="EMBL" id="CAXIEN010000179">
    <property type="protein sequence ID" value="CAL1284456.1"/>
    <property type="molecule type" value="Genomic_DNA"/>
</dbReference>
<keyword evidence="5" id="KW-0170">Cobalt</keyword>
<keyword evidence="4 6" id="KW-1015">Disulfide bond</keyword>
<feature type="compositionally biased region" description="Low complexity" evidence="8">
    <location>
        <begin position="279"/>
        <end position="294"/>
    </location>
</feature>
<reference evidence="10 11" key="1">
    <citation type="submission" date="2024-04" db="EMBL/GenBank/DDBJ databases">
        <authorList>
            <person name="Rising A."/>
            <person name="Reimegard J."/>
            <person name="Sonavane S."/>
            <person name="Akerstrom W."/>
            <person name="Nylinder S."/>
            <person name="Hedman E."/>
            <person name="Kallberg Y."/>
        </authorList>
    </citation>
    <scope>NUCLEOTIDE SEQUENCE [LARGE SCALE GENOMIC DNA]</scope>
</reference>
<feature type="signal peptide" evidence="9">
    <location>
        <begin position="1"/>
        <end position="20"/>
    </location>
</feature>
<evidence type="ECO:0000256" key="2">
    <source>
        <dbReference type="ARBA" id="ARBA00022525"/>
    </source>
</evidence>
<evidence type="ECO:0000256" key="1">
    <source>
        <dbReference type="ARBA" id="ARBA00004613"/>
    </source>
</evidence>
<feature type="disulfide bond" evidence="7">
    <location>
        <begin position="43"/>
        <end position="58"/>
    </location>
</feature>
<dbReference type="InterPro" id="IPR036055">
    <property type="entry name" value="LDL_receptor-like_sf"/>
</dbReference>
<comment type="subcellular location">
    <subcellularLocation>
        <location evidence="1">Secreted</location>
    </subcellularLocation>
</comment>
<evidence type="ECO:0000313" key="10">
    <source>
        <dbReference type="EMBL" id="CAL1284456.1"/>
    </source>
</evidence>
<evidence type="ECO:0000256" key="8">
    <source>
        <dbReference type="SAM" id="MobiDB-lite"/>
    </source>
</evidence>
<feature type="binding site" evidence="5">
    <location>
        <position position="639"/>
    </location>
    <ligand>
        <name>cyanocob(III)alamin</name>
        <dbReference type="ChEBI" id="CHEBI:17439"/>
    </ligand>
</feature>
<dbReference type="PANTHER" id="PTHR10559:SF18">
    <property type="entry name" value="TRANSCOBALAMIN II"/>
    <property type="match status" value="1"/>
</dbReference>
<dbReference type="SMART" id="SM00192">
    <property type="entry name" value="LDLa"/>
    <property type="match status" value="2"/>
</dbReference>
<keyword evidence="11" id="KW-1185">Reference proteome</keyword>
<dbReference type="GO" id="GO:0015889">
    <property type="term" value="P:cobalamin transport"/>
    <property type="evidence" value="ECO:0007669"/>
    <property type="project" value="InterPro"/>
</dbReference>
<dbReference type="GO" id="GO:0005615">
    <property type="term" value="C:extracellular space"/>
    <property type="evidence" value="ECO:0007669"/>
    <property type="project" value="TreeGrafter"/>
</dbReference>
<feature type="disulfide bond" evidence="7">
    <location>
        <begin position="79"/>
        <end position="97"/>
    </location>
</feature>
<dbReference type="Pfam" id="PF00057">
    <property type="entry name" value="Ldl_recept_a"/>
    <property type="match status" value="1"/>
</dbReference>
<feature type="binding site" evidence="5">
    <location>
        <begin position="750"/>
        <end position="752"/>
    </location>
    <ligand>
        <name>cyanocob(III)alamin</name>
        <dbReference type="ChEBI" id="CHEBI:17439"/>
    </ligand>
</feature>